<feature type="chain" id="PRO_5004866817" evidence="17">
    <location>
        <begin position="27"/>
        <end position="1039"/>
    </location>
</feature>
<dbReference type="Gene3D" id="3.80.10.10">
    <property type="entry name" value="Ribonuclease Inhibitor"/>
    <property type="match status" value="1"/>
</dbReference>
<dbReference type="GO" id="GO:0005886">
    <property type="term" value="C:plasma membrane"/>
    <property type="evidence" value="ECO:0000318"/>
    <property type="project" value="GO_Central"/>
</dbReference>
<keyword evidence="14" id="KW-0395">Inflammatory response</keyword>
<evidence type="ECO:0000256" key="10">
    <source>
        <dbReference type="ARBA" id="ARBA00022989"/>
    </source>
</evidence>
<dbReference type="FunFam" id="3.40.50.10140:FF:000003">
    <property type="entry name" value="Toll-like receptor 7"/>
    <property type="match status" value="1"/>
</dbReference>
<reference evidence="20" key="1">
    <citation type="submission" date="2011-12" db="EMBL/GenBank/DDBJ databases">
        <title>The Draft Genome of Lepisosteus oculatus.</title>
        <authorList>
            <consortium name="The Broad Institute Genome Assembly &amp; Analysis Group"/>
            <consortium name="Computational R&amp;D Group"/>
            <consortium name="and Sequencing Platform"/>
            <person name="Di Palma F."/>
            <person name="Alfoldi J."/>
            <person name="Johnson J."/>
            <person name="Berlin A."/>
            <person name="Gnerre S."/>
            <person name="Jaffe D."/>
            <person name="MacCallum I."/>
            <person name="Young S."/>
            <person name="Walker B.J."/>
            <person name="Lander E.S."/>
            <person name="Lindblad-Toh K."/>
        </authorList>
    </citation>
    <scope>NUCLEOTIDE SEQUENCE [LARGE SCALE GENOMIC DNA]</scope>
</reference>
<evidence type="ECO:0000256" key="4">
    <source>
        <dbReference type="ARBA" id="ARBA00022614"/>
    </source>
</evidence>
<dbReference type="KEGG" id="loc:102685072"/>
<sequence length="1039" mass="119844">MLTTSPLQNRMLCLFVITTFVPSILTNCWVSKHLPCDVMIRNDTSILFDCSARRLTVVPTDIKCNVTSLRLSQNQIQHISNESFWNLENLIILNLKWNRDTEGLKIAKGSFTALKKLKILLLDGNLLSTIPEDLPHELNILSLSSNNIASIGSENFKGIPNIKEIRLNKNCYHGNGCNNSLIIHNDTFSNVLELEKLSLNLNRLTRVPQNLPKYLKSLSLTLNKIERVNHFDLENLTELRTLDLSGNCPRCQNAPFPCETCKTPKGSIEVDPHAFQSLVNLEELHLSGNSLVKVHASWFQNCTKLKYLFLSFNFLISEIATGEFLNVLPHVEVIDLSFNYAPKSYPRKIKLSSNFSKLEALRALHIEGYVFRILDGNDLNPLFSLKNLSLLNVGTNFLQYIHLTLFQNFFNLSLIYLSENRLASLSQRNDSIYANGNEADCVLNKPLMKYHGNHEEKGTYIVHKDKDYRLSHPLVKQQCLRYGPVLDLSKNNIFYISPELFKGLENTTCLNLSKNSIADSFNGTEFIHLPKLKYLDLSYNKIDLAYDYAFSELTHLEVLDLSNNPHYFVVAGVTHNLNFVKHLQVLKVLNLSQNEIFTLTEKEMSSSSLKELQFQGNRLDILWKNDERYIRLFTNLLNLTHLDMSHNKLQNIPSAAYENFPKTLTHLFLNNNKLNLFKWEKLIYFECLEVLDLSNNKIESIAEHIANYTKMLRKLYLGNNKISRLSDGFLRGARSLSRLYLDNNNLSLINTSTFLSGPENYLKTLSLKGNPFQCTCEIFDFLLWVEGTDIVIPRLATDVTCATPERLKRNAVIGFDRQQCIIDGTSAILFLASSSIIVITVAVAITQHLFYWDVWYIFHYLKAKMKGYHYLKSTESIYDAFITYDTKDPVVSDWVLNHLRVQLEENGEKLFPICLEERDWHPGAPVIDNLSQSIKQSRKTVFVLTEGYVKSGTFKIAFYLAHQRLLDDNTDVIVLVLLEPVLLHSQFFRLRKRLCRKTILEWPKNPRAEKWFWHCLRNIIRVEHQAVYNKLYSCYFINK</sequence>
<keyword evidence="13" id="KW-0325">Glycoprotein</keyword>
<dbReference type="GO" id="GO:0051607">
    <property type="term" value="P:defense response to virus"/>
    <property type="evidence" value="ECO:0000318"/>
    <property type="project" value="GO_Central"/>
</dbReference>
<dbReference type="Gene3D" id="3.40.50.10140">
    <property type="entry name" value="Toll/interleukin-1 receptor homology (TIR) domain"/>
    <property type="match status" value="1"/>
</dbReference>
<dbReference type="Proteomes" id="UP000018468">
    <property type="component" value="Linkage group LG14"/>
</dbReference>
<dbReference type="PRINTS" id="PR01537">
    <property type="entry name" value="INTRLKN1R1F"/>
</dbReference>
<dbReference type="SUPFAM" id="SSF52058">
    <property type="entry name" value="L domain-like"/>
    <property type="match status" value="2"/>
</dbReference>
<keyword evidence="9" id="KW-0391">Immunity</keyword>
<keyword evidence="20" id="KW-1185">Reference proteome</keyword>
<dbReference type="SMART" id="SM00082">
    <property type="entry name" value="LRRCT"/>
    <property type="match status" value="1"/>
</dbReference>
<dbReference type="GeneTree" id="ENSGT00940000160879"/>
<dbReference type="SMART" id="SM00365">
    <property type="entry name" value="LRR_SD22"/>
    <property type="match status" value="8"/>
</dbReference>
<keyword evidence="10 16" id="KW-1133">Transmembrane helix</keyword>
<protein>
    <submittedName>
        <fullName evidence="19">Toll like receptor 8</fullName>
    </submittedName>
</protein>
<dbReference type="FunFam" id="3.80.10.10:FF:000037">
    <property type="entry name" value="Toll-like receptor 7"/>
    <property type="match status" value="1"/>
</dbReference>
<feature type="transmembrane region" description="Helical" evidence="16">
    <location>
        <begin position="827"/>
        <end position="852"/>
    </location>
</feature>
<dbReference type="InterPro" id="IPR003591">
    <property type="entry name" value="Leu-rich_rpt_typical-subtyp"/>
</dbReference>
<dbReference type="InterPro" id="IPR000483">
    <property type="entry name" value="Cys-rich_flank_reg_C"/>
</dbReference>
<evidence type="ECO:0000256" key="1">
    <source>
        <dbReference type="ARBA" id="ARBA00004177"/>
    </source>
</evidence>
<organism evidence="19 20">
    <name type="scientific">Lepisosteus oculatus</name>
    <name type="common">Spotted gar</name>
    <dbReference type="NCBI Taxonomy" id="7918"/>
    <lineage>
        <taxon>Eukaryota</taxon>
        <taxon>Metazoa</taxon>
        <taxon>Chordata</taxon>
        <taxon>Craniata</taxon>
        <taxon>Vertebrata</taxon>
        <taxon>Euteleostomi</taxon>
        <taxon>Actinopterygii</taxon>
        <taxon>Neopterygii</taxon>
        <taxon>Holostei</taxon>
        <taxon>Semionotiformes</taxon>
        <taxon>Lepisosteidae</taxon>
        <taxon>Lepisosteus</taxon>
    </lineage>
</organism>
<dbReference type="SUPFAM" id="SSF52200">
    <property type="entry name" value="Toll/Interleukin receptor TIR domain"/>
    <property type="match status" value="1"/>
</dbReference>
<evidence type="ECO:0000256" key="5">
    <source>
        <dbReference type="ARBA" id="ARBA00022692"/>
    </source>
</evidence>
<evidence type="ECO:0000256" key="17">
    <source>
        <dbReference type="SAM" id="SignalP"/>
    </source>
</evidence>
<keyword evidence="7" id="KW-0677">Repeat</keyword>
<evidence type="ECO:0000256" key="12">
    <source>
        <dbReference type="ARBA" id="ARBA00023170"/>
    </source>
</evidence>
<keyword evidence="8" id="KW-0967">Endosome</keyword>
<keyword evidence="5 16" id="KW-0812">Transmembrane</keyword>
<dbReference type="Ensembl" id="ENSLOCT00000012227.1">
    <property type="protein sequence ID" value="ENSLOCP00000012206.1"/>
    <property type="gene ID" value="ENSLOCG00000009982.1"/>
</dbReference>
<dbReference type="InterPro" id="IPR032675">
    <property type="entry name" value="LRR_dom_sf"/>
</dbReference>
<evidence type="ECO:0000256" key="13">
    <source>
        <dbReference type="ARBA" id="ARBA00023180"/>
    </source>
</evidence>
<dbReference type="Pfam" id="PF13855">
    <property type="entry name" value="LRR_8"/>
    <property type="match status" value="3"/>
</dbReference>
<keyword evidence="3" id="KW-0399">Innate immunity</keyword>
<dbReference type="GO" id="GO:0032755">
    <property type="term" value="P:positive regulation of interleukin-6 production"/>
    <property type="evidence" value="ECO:0000318"/>
    <property type="project" value="GO_Central"/>
</dbReference>
<dbReference type="GO" id="GO:0045087">
    <property type="term" value="P:innate immune response"/>
    <property type="evidence" value="ECO:0007669"/>
    <property type="project" value="UniProtKB-KW"/>
</dbReference>
<dbReference type="GO" id="GO:0006954">
    <property type="term" value="P:inflammatory response"/>
    <property type="evidence" value="ECO:0007669"/>
    <property type="project" value="UniProtKB-KW"/>
</dbReference>
<dbReference type="SMART" id="SM00369">
    <property type="entry name" value="LRR_TYP"/>
    <property type="match status" value="15"/>
</dbReference>
<dbReference type="EMBL" id="AHAT01012853">
    <property type="status" value="NOT_ANNOTATED_CDS"/>
    <property type="molecule type" value="Genomic_DNA"/>
</dbReference>
<evidence type="ECO:0000313" key="19">
    <source>
        <dbReference type="Ensembl" id="ENSLOCP00000012206.1"/>
    </source>
</evidence>
<dbReference type="STRING" id="7918.ENSLOCP00000012206"/>
<evidence type="ECO:0000259" key="18">
    <source>
        <dbReference type="PROSITE" id="PS50104"/>
    </source>
</evidence>
<dbReference type="Pfam" id="PF13306">
    <property type="entry name" value="LRR_5"/>
    <property type="match status" value="1"/>
</dbReference>
<keyword evidence="11 16" id="KW-0472">Membrane</keyword>
<comment type="similarity">
    <text evidence="2">Belongs to the Toll-like receptor family.</text>
</comment>
<reference evidence="19" key="2">
    <citation type="submission" date="2025-08" db="UniProtKB">
        <authorList>
            <consortium name="Ensembl"/>
        </authorList>
    </citation>
    <scope>IDENTIFICATION</scope>
</reference>
<dbReference type="GO" id="GO:0038187">
    <property type="term" value="F:pattern recognition receptor activity"/>
    <property type="evidence" value="ECO:0000318"/>
    <property type="project" value="GO_Central"/>
</dbReference>
<dbReference type="PANTHER" id="PTHR47410:SF1">
    <property type="entry name" value="TOLL-LIKE RECEPTOR 8"/>
    <property type="match status" value="1"/>
</dbReference>
<evidence type="ECO:0000256" key="3">
    <source>
        <dbReference type="ARBA" id="ARBA00022588"/>
    </source>
</evidence>
<evidence type="ECO:0000256" key="6">
    <source>
        <dbReference type="ARBA" id="ARBA00022729"/>
    </source>
</evidence>
<dbReference type="GO" id="GO:0005768">
    <property type="term" value="C:endosome"/>
    <property type="evidence" value="ECO:0007669"/>
    <property type="project" value="UniProtKB-SubCell"/>
</dbReference>
<dbReference type="PANTHER" id="PTHR47410">
    <property type="entry name" value="TOLL-LIKE RECEPTOR 7-RELATED"/>
    <property type="match status" value="1"/>
</dbReference>
<proteinExistence type="inferred from homology"/>
<evidence type="ECO:0000313" key="20">
    <source>
        <dbReference type="Proteomes" id="UP000018468"/>
    </source>
</evidence>
<dbReference type="SMART" id="SM00255">
    <property type="entry name" value="TIR"/>
    <property type="match status" value="1"/>
</dbReference>
<dbReference type="GO" id="GO:1902533">
    <property type="term" value="P:positive regulation of intracellular signal transduction"/>
    <property type="evidence" value="ECO:0007669"/>
    <property type="project" value="UniProtKB-ARBA"/>
</dbReference>
<evidence type="ECO:0000256" key="16">
    <source>
        <dbReference type="SAM" id="Phobius"/>
    </source>
</evidence>
<dbReference type="eggNOG" id="KOG4641">
    <property type="taxonomic scope" value="Eukaryota"/>
</dbReference>
<evidence type="ECO:0000256" key="2">
    <source>
        <dbReference type="ARBA" id="ARBA00009634"/>
    </source>
</evidence>
<dbReference type="InterPro" id="IPR035897">
    <property type="entry name" value="Toll_tir_struct_dom_sf"/>
</dbReference>
<dbReference type="Pfam" id="PF01582">
    <property type="entry name" value="TIR"/>
    <property type="match status" value="1"/>
</dbReference>
<dbReference type="InParanoid" id="W5MUZ7"/>
<name>W5MUZ7_LEPOC</name>
<dbReference type="InterPro" id="IPR000157">
    <property type="entry name" value="TIR_dom"/>
</dbReference>
<evidence type="ECO:0000256" key="9">
    <source>
        <dbReference type="ARBA" id="ARBA00022859"/>
    </source>
</evidence>
<feature type="signal peptide" evidence="17">
    <location>
        <begin position="1"/>
        <end position="26"/>
    </location>
</feature>
<reference evidence="19" key="3">
    <citation type="submission" date="2025-09" db="UniProtKB">
        <authorList>
            <consortium name="Ensembl"/>
        </authorList>
    </citation>
    <scope>IDENTIFICATION</scope>
</reference>
<evidence type="ECO:0000256" key="14">
    <source>
        <dbReference type="ARBA" id="ARBA00023198"/>
    </source>
</evidence>
<evidence type="ECO:0000256" key="11">
    <source>
        <dbReference type="ARBA" id="ARBA00023136"/>
    </source>
</evidence>
<dbReference type="HOGENOM" id="CLU_006000_2_0_1"/>
<feature type="domain" description="TIR" evidence="18">
    <location>
        <begin position="876"/>
        <end position="1020"/>
    </location>
</feature>
<keyword evidence="6 17" id="KW-0732">Signal</keyword>
<dbReference type="OMA" id="MYDTKDP"/>
<dbReference type="AlphaFoldDB" id="W5MUZ7"/>
<evidence type="ECO:0000256" key="8">
    <source>
        <dbReference type="ARBA" id="ARBA00022753"/>
    </source>
</evidence>
<dbReference type="FunCoup" id="W5MUZ7">
    <property type="interactions" value="36"/>
</dbReference>
<dbReference type="InterPro" id="IPR026906">
    <property type="entry name" value="LRR_5"/>
</dbReference>
<dbReference type="OrthoDB" id="10006997at2759"/>
<keyword evidence="4" id="KW-0433">Leucine-rich repeat</keyword>
<dbReference type="GO" id="GO:0007249">
    <property type="term" value="P:canonical NF-kappaB signal transduction"/>
    <property type="evidence" value="ECO:0000318"/>
    <property type="project" value="GO_Central"/>
</dbReference>
<dbReference type="PROSITE" id="PS50104">
    <property type="entry name" value="TIR"/>
    <property type="match status" value="1"/>
</dbReference>
<dbReference type="InterPro" id="IPR001611">
    <property type="entry name" value="Leu-rich_rpt"/>
</dbReference>
<keyword evidence="12" id="KW-0675">Receptor</keyword>
<evidence type="ECO:0000256" key="15">
    <source>
        <dbReference type="ARBA" id="ARBA00046288"/>
    </source>
</evidence>
<dbReference type="GeneID" id="102685072"/>
<dbReference type="GO" id="GO:0002224">
    <property type="term" value="P:toll-like receptor signaling pathway"/>
    <property type="evidence" value="ECO:0000318"/>
    <property type="project" value="GO_Central"/>
</dbReference>
<dbReference type="PROSITE" id="PS51450">
    <property type="entry name" value="LRR"/>
    <property type="match status" value="5"/>
</dbReference>
<comment type="subcellular location">
    <subcellularLocation>
        <location evidence="15">Endomembrane system</location>
        <topology evidence="15">Single-pass type I membrane protein</topology>
    </subcellularLocation>
    <subcellularLocation>
        <location evidence="1">Endosome</location>
    </subcellularLocation>
</comment>
<dbReference type="Bgee" id="ENSLOCG00000009982">
    <property type="expression patterns" value="Expressed in heart and 8 other cell types or tissues"/>
</dbReference>
<accession>W5MUZ7</accession>
<evidence type="ECO:0000256" key="7">
    <source>
        <dbReference type="ARBA" id="ARBA00022737"/>
    </source>
</evidence>
<dbReference type="Pfam" id="PF00560">
    <property type="entry name" value="LRR_1"/>
    <property type="match status" value="1"/>
</dbReference>